<dbReference type="InterPro" id="IPR041442">
    <property type="entry name" value="PIH1D1/2/3_CS-like"/>
</dbReference>
<feature type="coiled-coil region" evidence="3">
    <location>
        <begin position="706"/>
        <end position="734"/>
    </location>
</feature>
<dbReference type="PANTHER" id="PTHR22997:SF0">
    <property type="entry name" value="PIH1 DOMAIN-CONTAINING PROTEIN 1"/>
    <property type="match status" value="1"/>
</dbReference>
<feature type="domain" description="PIH1D1/2/3 CS-like" evidence="7">
    <location>
        <begin position="757"/>
        <end position="835"/>
    </location>
</feature>
<comment type="caution">
    <text evidence="8">The sequence shown here is derived from an EMBL/GenBank/DDBJ whole genome shotgun (WGS) entry which is preliminary data.</text>
</comment>
<proteinExistence type="inferred from homology"/>
<dbReference type="Proteomes" id="UP000054937">
    <property type="component" value="Unassembled WGS sequence"/>
</dbReference>
<dbReference type="InterPro" id="IPR012981">
    <property type="entry name" value="PIH1_N"/>
</dbReference>
<dbReference type="Pfam" id="PF12237">
    <property type="entry name" value="PCIF1_WW"/>
    <property type="match status" value="1"/>
</dbReference>
<evidence type="ECO:0000256" key="2">
    <source>
        <dbReference type="ARBA" id="ARBA00040540"/>
    </source>
</evidence>
<dbReference type="OrthoDB" id="5135119at2759"/>
<sequence>MEQVYQGMSQKKFRKLKEKRQKYKDKQKEKKKKQKEFLQQFQDEFEKKMQIIKKLNKNSNKQIQCPRADIEFFKVQAFKRINLQINNIWNKLGVTPLMTAFDRWRWDNISKQSLEVLKKKEEEIQQKNEENQENLNNKYSDGLSRETDGLKNMLMQSLLKQGIDQEYAEYSVEKILQATNEVMNVLDKKMQLVDTFQGNVVVQQNGENYEVYFSEDGSEEKLEYLCCITGGYYNKLKKNFTNFCEGVLNQDEIEFVFNDYLYQLLARYKSFQGNGGTQAAISDQFFEYLQEKFDCKFECFGSPLNSFGENKFCSAFYDVDVFFGSQGNFFEQKFKKGFFECNPPFIPEIMSDIVEFMEDKIKIANEKKKALGFCIIVPARQEEKFWNMLKSSEFCHSYKILKANKHQYKLGLQHENDGFRISNFDTGILFFVSQKGIGYGTNSPFPKGFQMKMPGQQDNGSFQQQQQQGGMPFSPEMYQQFMMQQGLMGQQGGMDPQQGMQGMSEKDLIKNMSDEQLMQLIQSNPELKAQLDKLQAQQGGVIGRSKPVSSKEYNESKNYEEFLDKEGGITIQPDNGTVYKSREESGEKFFINLVSHPAIEPPEEKFLVDFDNEAGVRIPMSFGTVREDHDNKGDICKVVDVIVNPNVIDAVKKDIQMNEFLKQMLANFVEQKYKIKISERMSQPNLKYKGKSVEFQRVKGKKAPKIQQLSEENRKAQEQIKKSENKLIQEIKEEQNLPEIIPRPQWELYNVFGQGQESLYDGDFDIEQIKYFKFVFEMPLLVTGKFINIEMKQDSFYIKVNKFYEIAMQFPCKVHLNKIKSYFNTKSRQLFVIVPPLKYEITEKMVSEKQQQEDTNNQQQEQNNVQGINDVQNKQSQIQLENDMLDDLV</sequence>
<dbReference type="Pfam" id="PF08190">
    <property type="entry name" value="PIH1"/>
    <property type="match status" value="1"/>
</dbReference>
<feature type="compositionally biased region" description="Basic residues" evidence="4">
    <location>
        <begin position="11"/>
        <end position="33"/>
    </location>
</feature>
<keyword evidence="9" id="KW-1185">Reference proteome</keyword>
<dbReference type="Pfam" id="PF18201">
    <property type="entry name" value="PIH1_CS"/>
    <property type="match status" value="1"/>
</dbReference>
<evidence type="ECO:0000259" key="6">
    <source>
        <dbReference type="Pfam" id="PF12237"/>
    </source>
</evidence>
<dbReference type="InterPro" id="IPR050734">
    <property type="entry name" value="PIH1/Kintoun_subfamily"/>
</dbReference>
<evidence type="ECO:0000313" key="9">
    <source>
        <dbReference type="Proteomes" id="UP000054937"/>
    </source>
</evidence>
<feature type="coiled-coil region" evidence="3">
    <location>
        <begin position="110"/>
        <end position="138"/>
    </location>
</feature>
<dbReference type="AlphaFoldDB" id="A0A0V0Q983"/>
<gene>
    <name evidence="8" type="ORF">PPERSA_10579</name>
</gene>
<protein>
    <recommendedName>
        <fullName evidence="2">PIH1 domain-containing protein 1</fullName>
    </recommendedName>
</protein>
<evidence type="ECO:0000256" key="1">
    <source>
        <dbReference type="ARBA" id="ARBA00008511"/>
    </source>
</evidence>
<accession>A0A0V0Q983</accession>
<organism evidence="8 9">
    <name type="scientific">Pseudocohnilembus persalinus</name>
    <name type="common">Ciliate</name>
    <dbReference type="NCBI Taxonomy" id="266149"/>
    <lineage>
        <taxon>Eukaryota</taxon>
        <taxon>Sar</taxon>
        <taxon>Alveolata</taxon>
        <taxon>Ciliophora</taxon>
        <taxon>Intramacronucleata</taxon>
        <taxon>Oligohymenophorea</taxon>
        <taxon>Scuticociliatia</taxon>
        <taxon>Philasterida</taxon>
        <taxon>Pseudocohnilembidae</taxon>
        <taxon>Pseudocohnilembus</taxon>
    </lineage>
</organism>
<evidence type="ECO:0000256" key="3">
    <source>
        <dbReference type="SAM" id="Coils"/>
    </source>
</evidence>
<feature type="region of interest" description="Disordered" evidence="4">
    <location>
        <begin position="1"/>
        <end position="33"/>
    </location>
</feature>
<dbReference type="PANTHER" id="PTHR22997">
    <property type="entry name" value="PIH1 DOMAIN-CONTAINING PROTEIN 1"/>
    <property type="match status" value="1"/>
</dbReference>
<keyword evidence="3" id="KW-0175">Coiled coil</keyword>
<evidence type="ECO:0000313" key="8">
    <source>
        <dbReference type="EMBL" id="KRW98808.1"/>
    </source>
</evidence>
<reference evidence="8 9" key="1">
    <citation type="journal article" date="2015" name="Sci. Rep.">
        <title>Genome of the facultative scuticociliatosis pathogen Pseudocohnilembus persalinus provides insight into its virulence through horizontal gene transfer.</title>
        <authorList>
            <person name="Xiong J."/>
            <person name="Wang G."/>
            <person name="Cheng J."/>
            <person name="Tian M."/>
            <person name="Pan X."/>
            <person name="Warren A."/>
            <person name="Jiang C."/>
            <person name="Yuan D."/>
            <person name="Miao W."/>
        </authorList>
    </citation>
    <scope>NUCLEOTIDE SEQUENCE [LARGE SCALE GENOMIC DNA]</scope>
    <source>
        <strain evidence="8">36N120E</strain>
    </source>
</reference>
<dbReference type="GO" id="GO:0005737">
    <property type="term" value="C:cytoplasm"/>
    <property type="evidence" value="ECO:0007669"/>
    <property type="project" value="TreeGrafter"/>
</dbReference>
<name>A0A0V0Q983_PSEPJ</name>
<comment type="similarity">
    <text evidence="1">Belongs to the PIH1 family.</text>
</comment>
<dbReference type="EMBL" id="LDAU01000229">
    <property type="protein sequence ID" value="KRW98808.1"/>
    <property type="molecule type" value="Genomic_DNA"/>
</dbReference>
<evidence type="ECO:0000256" key="4">
    <source>
        <dbReference type="SAM" id="MobiDB-lite"/>
    </source>
</evidence>
<evidence type="ECO:0000259" key="7">
    <source>
        <dbReference type="Pfam" id="PF18201"/>
    </source>
</evidence>
<feature type="domain" description="PIH1 N-terminal" evidence="5">
    <location>
        <begin position="568"/>
        <end position="705"/>
    </location>
</feature>
<evidence type="ECO:0000259" key="5">
    <source>
        <dbReference type="Pfam" id="PF08190"/>
    </source>
</evidence>
<dbReference type="InParanoid" id="A0A0V0Q983"/>
<dbReference type="InterPro" id="IPR022035">
    <property type="entry name" value="PCIF1_WW"/>
</dbReference>
<feature type="domain" description="PCIF1 WW" evidence="6">
    <location>
        <begin position="250"/>
        <end position="409"/>
    </location>
</feature>